<keyword evidence="7" id="KW-0256">Endoplasmic reticulum</keyword>
<dbReference type="GO" id="GO:0005524">
    <property type="term" value="F:ATP binding"/>
    <property type="evidence" value="ECO:0007669"/>
    <property type="project" value="UniProtKB-KW"/>
</dbReference>
<dbReference type="GO" id="GO:0036503">
    <property type="term" value="P:ERAD pathway"/>
    <property type="evidence" value="ECO:0007669"/>
    <property type="project" value="UniProtKB-ARBA"/>
</dbReference>
<evidence type="ECO:0000256" key="2">
    <source>
        <dbReference type="ARBA" id="ARBA00022553"/>
    </source>
</evidence>
<evidence type="ECO:0000313" key="20">
    <source>
        <dbReference type="Proteomes" id="UP000694845"/>
    </source>
</evidence>
<keyword evidence="9" id="KW-0832">Ubl conjugation</keyword>
<sequence length="392" mass="42532">MEGQYSRRSPAVKRLMKEAQELSDPTEQCYAQPLEDNLFEWHFTVRGPPDSDFQGGVYHGRITLPPDYPMKPPSIMLLTPTGRFEVGTKICLSISGHHPETWQPSWSIRTVMLAIIGFMPTKGEGAIGSLDYTPEERKLLAKKSQDWTCPSCKKANKCILPKETSSEKSKEMQREAAKLASQISFKKEEDKKPSENATSNPSAAAPQAQANTAPPAINPAPPPNPFAAFNPAALGMHFQPSMFPGYPPNFMNMNQQLLANQNAANPAAATQGTNQTPPNASQSPAGQSQSSQAATSQSPSTDPQATGTTTIQPGGTTTPELRQRVTAAAAAPGGDQTTQPRTGPQRNQTLNEDNSGGRWALVMMVVITIIMLFLLGRRLFITYEYKFQSGGL</sequence>
<feature type="domain" description="UBC core" evidence="19">
    <location>
        <begin position="10"/>
        <end position="160"/>
    </location>
</feature>
<evidence type="ECO:0000256" key="3">
    <source>
        <dbReference type="ARBA" id="ARBA00022679"/>
    </source>
</evidence>
<evidence type="ECO:0000256" key="11">
    <source>
        <dbReference type="ARBA" id="ARBA00023136"/>
    </source>
</evidence>
<comment type="subunit">
    <text evidence="13">Component of the HRD1 complex, which comprises at least SYNV1/HRD1, DERL1/2, FAM8A1, HERPUD1/HERP, OS9, SEL1L and UBE2J1. Interacts with E3 ligase RNF26. Interacts with E3 ligase RNF133.</text>
</comment>
<evidence type="ECO:0000256" key="18">
    <source>
        <dbReference type="SAM" id="Phobius"/>
    </source>
</evidence>
<proteinExistence type="predicted"/>
<evidence type="ECO:0000256" key="14">
    <source>
        <dbReference type="ARBA" id="ARBA00073319"/>
    </source>
</evidence>
<keyword evidence="2" id="KW-0597">Phosphoprotein</keyword>
<evidence type="ECO:0000256" key="9">
    <source>
        <dbReference type="ARBA" id="ARBA00022843"/>
    </source>
</evidence>
<dbReference type="OrthoDB" id="1158011at2759"/>
<dbReference type="InterPro" id="IPR016135">
    <property type="entry name" value="UBQ-conjugating_enzyme/RWD"/>
</dbReference>
<dbReference type="CDD" id="cd23799">
    <property type="entry name" value="UBCc_UBE2J"/>
    <property type="match status" value="1"/>
</dbReference>
<protein>
    <recommendedName>
        <fullName evidence="14">Ubiquitin-conjugating enzyme E2 J1</fullName>
    </recommendedName>
    <alternativeName>
        <fullName evidence="15">E2 ubiquitin-conjugating enzyme J1</fullName>
    </alternativeName>
    <alternativeName>
        <fullName evidence="16">Non-canonical ubiquitin-conjugating enzyme 1</fullName>
    </alternativeName>
</protein>
<evidence type="ECO:0000256" key="12">
    <source>
        <dbReference type="ARBA" id="ARBA00055810"/>
    </source>
</evidence>
<evidence type="ECO:0000256" key="16">
    <source>
        <dbReference type="ARBA" id="ARBA00080716"/>
    </source>
</evidence>
<comment type="subcellular location">
    <subcellularLocation>
        <location evidence="1">Endoplasmic reticulum membrane</location>
        <topology evidence="1">Single-pass type IV membrane protein</topology>
    </subcellularLocation>
</comment>
<comment type="function">
    <text evidence="12">Catalyzes the covalent attachment of ubiquitin to other proteins. Functions in the selective degradation of misfolded membrane proteins from the endoplasmic reticulum (ERAD) and is essential for cells to recover from ER stress. Plays a role in MAPKAPK2-dependent translational control of TNF-alpha synthesis. Also acts as a platform for perinuclear positioning of the endosomal system by mediating ubiquitination of SQSTM1 through interaction with the E3 ubiquitin-protein ligase RNF26. Plays a role in male fecundity through the interaction with the E3 ubiquitin-protein ligase RNF133.</text>
</comment>
<dbReference type="SMART" id="SM00212">
    <property type="entry name" value="UBCc"/>
    <property type="match status" value="1"/>
</dbReference>
<keyword evidence="5" id="KW-0547">Nucleotide-binding</keyword>
<organism evidence="20 21">
    <name type="scientific">Acanthaster planci</name>
    <name type="common">Crown-of-thorns starfish</name>
    <dbReference type="NCBI Taxonomy" id="133434"/>
    <lineage>
        <taxon>Eukaryota</taxon>
        <taxon>Metazoa</taxon>
        <taxon>Echinodermata</taxon>
        <taxon>Eleutherozoa</taxon>
        <taxon>Asterozoa</taxon>
        <taxon>Asteroidea</taxon>
        <taxon>Valvatacea</taxon>
        <taxon>Valvatida</taxon>
        <taxon>Acanthasteridae</taxon>
        <taxon>Acanthaster</taxon>
    </lineage>
</organism>
<evidence type="ECO:0000256" key="10">
    <source>
        <dbReference type="ARBA" id="ARBA00022989"/>
    </source>
</evidence>
<accession>A0A8B7XPS9</accession>
<dbReference type="PROSITE" id="PS50127">
    <property type="entry name" value="UBC_2"/>
    <property type="match status" value="1"/>
</dbReference>
<feature type="transmembrane region" description="Helical" evidence="18">
    <location>
        <begin position="356"/>
        <end position="376"/>
    </location>
</feature>
<dbReference type="CTD" id="51465"/>
<feature type="compositionally biased region" description="Low complexity" evidence="17">
    <location>
        <begin position="196"/>
        <end position="215"/>
    </location>
</feature>
<dbReference type="KEGG" id="aplc:110974569"/>
<evidence type="ECO:0000256" key="5">
    <source>
        <dbReference type="ARBA" id="ARBA00022741"/>
    </source>
</evidence>
<dbReference type="Gene3D" id="3.10.110.10">
    <property type="entry name" value="Ubiquitin Conjugating Enzyme"/>
    <property type="match status" value="1"/>
</dbReference>
<dbReference type="OMA" id="IYHGALI"/>
<feature type="region of interest" description="Disordered" evidence="17">
    <location>
        <begin position="263"/>
        <end position="354"/>
    </location>
</feature>
<evidence type="ECO:0000256" key="17">
    <source>
        <dbReference type="SAM" id="MobiDB-lite"/>
    </source>
</evidence>
<feature type="compositionally biased region" description="Polar residues" evidence="17">
    <location>
        <begin position="335"/>
        <end position="354"/>
    </location>
</feature>
<dbReference type="InterPro" id="IPR050113">
    <property type="entry name" value="Ub_conjugating_enzyme"/>
</dbReference>
<evidence type="ECO:0000256" key="4">
    <source>
        <dbReference type="ARBA" id="ARBA00022692"/>
    </source>
</evidence>
<keyword evidence="11 18" id="KW-0472">Membrane</keyword>
<dbReference type="SUPFAM" id="SSF54495">
    <property type="entry name" value="UBC-like"/>
    <property type="match status" value="1"/>
</dbReference>
<keyword evidence="8" id="KW-0067">ATP-binding</keyword>
<keyword evidence="3" id="KW-0808">Transferase</keyword>
<evidence type="ECO:0000256" key="7">
    <source>
        <dbReference type="ARBA" id="ARBA00022824"/>
    </source>
</evidence>
<evidence type="ECO:0000256" key="6">
    <source>
        <dbReference type="ARBA" id="ARBA00022786"/>
    </source>
</evidence>
<dbReference type="AlphaFoldDB" id="A0A8B7XPS9"/>
<feature type="compositionally biased region" description="Low complexity" evidence="17">
    <location>
        <begin position="263"/>
        <end position="319"/>
    </location>
</feature>
<feature type="compositionally biased region" description="Basic and acidic residues" evidence="17">
    <location>
        <begin position="185"/>
        <end position="194"/>
    </location>
</feature>
<dbReference type="Proteomes" id="UP000694845">
    <property type="component" value="Unplaced"/>
</dbReference>
<feature type="compositionally biased region" description="Basic and acidic residues" evidence="17">
    <location>
        <begin position="164"/>
        <end position="177"/>
    </location>
</feature>
<reference evidence="21" key="1">
    <citation type="submission" date="2025-08" db="UniProtKB">
        <authorList>
            <consortium name="RefSeq"/>
        </authorList>
    </citation>
    <scope>IDENTIFICATION</scope>
</reference>
<gene>
    <name evidence="21" type="primary">LOC110974569</name>
</gene>
<keyword evidence="6" id="KW-0833">Ubl conjugation pathway</keyword>
<dbReference type="GO" id="GO:0005789">
    <property type="term" value="C:endoplasmic reticulum membrane"/>
    <property type="evidence" value="ECO:0007669"/>
    <property type="project" value="UniProtKB-SubCell"/>
</dbReference>
<keyword evidence="10 18" id="KW-1133">Transmembrane helix</keyword>
<feature type="region of interest" description="Disordered" evidence="17">
    <location>
        <begin position="163"/>
        <end position="224"/>
    </location>
</feature>
<evidence type="ECO:0000259" key="19">
    <source>
        <dbReference type="PROSITE" id="PS50127"/>
    </source>
</evidence>
<dbReference type="RefSeq" id="XP_022082000.1">
    <property type="nucleotide sequence ID" value="XM_022226308.1"/>
</dbReference>
<evidence type="ECO:0000313" key="21">
    <source>
        <dbReference type="RefSeq" id="XP_022082000.1"/>
    </source>
</evidence>
<evidence type="ECO:0000256" key="13">
    <source>
        <dbReference type="ARBA" id="ARBA00062296"/>
    </source>
</evidence>
<dbReference type="GeneID" id="110974569"/>
<dbReference type="Pfam" id="PF00179">
    <property type="entry name" value="UQ_con"/>
    <property type="match status" value="1"/>
</dbReference>
<dbReference type="InterPro" id="IPR000608">
    <property type="entry name" value="UBC"/>
</dbReference>
<evidence type="ECO:0000256" key="1">
    <source>
        <dbReference type="ARBA" id="ARBA00004163"/>
    </source>
</evidence>
<dbReference type="FunFam" id="3.10.110.10:FF:000043">
    <property type="entry name" value="ubiquitin-conjugating enzyme E2 J1"/>
    <property type="match status" value="1"/>
</dbReference>
<evidence type="ECO:0000256" key="15">
    <source>
        <dbReference type="ARBA" id="ARBA00079908"/>
    </source>
</evidence>
<dbReference type="PANTHER" id="PTHR24067">
    <property type="entry name" value="UBIQUITIN-CONJUGATING ENZYME E2"/>
    <property type="match status" value="1"/>
</dbReference>
<keyword evidence="20" id="KW-1185">Reference proteome</keyword>
<dbReference type="GO" id="GO:0016740">
    <property type="term" value="F:transferase activity"/>
    <property type="evidence" value="ECO:0007669"/>
    <property type="project" value="UniProtKB-KW"/>
</dbReference>
<keyword evidence="4 18" id="KW-0812">Transmembrane</keyword>
<evidence type="ECO:0000256" key="8">
    <source>
        <dbReference type="ARBA" id="ARBA00022840"/>
    </source>
</evidence>
<name>A0A8B7XPS9_ACAPL</name>